<dbReference type="Proteomes" id="UP000696931">
    <property type="component" value="Unassembled WGS sequence"/>
</dbReference>
<evidence type="ECO:0000313" key="3">
    <source>
        <dbReference type="EMBL" id="MBI5169268.1"/>
    </source>
</evidence>
<organism evidence="3 4">
    <name type="scientific">Eiseniibacteriota bacterium</name>
    <dbReference type="NCBI Taxonomy" id="2212470"/>
    <lineage>
        <taxon>Bacteria</taxon>
        <taxon>Candidatus Eiseniibacteriota</taxon>
    </lineage>
</organism>
<name>A0A933SF60_UNCEI</name>
<feature type="domain" description="Type 4 fimbrial biogenesis protein PilX N-terminal" evidence="2">
    <location>
        <begin position="9"/>
        <end position="58"/>
    </location>
</feature>
<evidence type="ECO:0000256" key="1">
    <source>
        <dbReference type="SAM" id="Phobius"/>
    </source>
</evidence>
<proteinExistence type="predicted"/>
<dbReference type="EMBL" id="JACRIW010000048">
    <property type="protein sequence ID" value="MBI5169268.1"/>
    <property type="molecule type" value="Genomic_DNA"/>
</dbReference>
<keyword evidence="1" id="KW-1133">Transmembrane helix</keyword>
<keyword evidence="1" id="KW-0472">Membrane</keyword>
<feature type="transmembrane region" description="Helical" evidence="1">
    <location>
        <begin position="12"/>
        <end position="34"/>
    </location>
</feature>
<dbReference type="InterPro" id="IPR025746">
    <property type="entry name" value="PilX_N_dom"/>
</dbReference>
<accession>A0A933SF60</accession>
<dbReference type="AlphaFoldDB" id="A0A933SF60"/>
<comment type="caution">
    <text evidence="3">The sequence shown here is derived from an EMBL/GenBank/DDBJ whole genome shotgun (WGS) entry which is preliminary data.</text>
</comment>
<protein>
    <recommendedName>
        <fullName evidence="2">Type 4 fimbrial biogenesis protein PilX N-terminal domain-containing protein</fullName>
    </recommendedName>
</protein>
<gene>
    <name evidence="3" type="ORF">HZA61_07250</name>
</gene>
<dbReference type="Pfam" id="PF14341">
    <property type="entry name" value="PilX_N"/>
    <property type="match status" value="1"/>
</dbReference>
<evidence type="ECO:0000259" key="2">
    <source>
        <dbReference type="Pfam" id="PF14341"/>
    </source>
</evidence>
<evidence type="ECO:0000313" key="4">
    <source>
        <dbReference type="Proteomes" id="UP000696931"/>
    </source>
</evidence>
<sequence>MDRRLDDERGAALVMVLGVLAVLAVLAAIAITIVTSEKKTALSDYTNQRSFYSADAASEAGVNWIQRQTSPPSLVDTLSHVFKANEYVTLEGDNRYQYDVTYTRKRFRPGWSVEYKDYEYTVDARGASAQQSEAAVQVTATRLYREGY</sequence>
<keyword evidence="1" id="KW-0812">Transmembrane</keyword>
<reference evidence="3" key="1">
    <citation type="submission" date="2020-07" db="EMBL/GenBank/DDBJ databases">
        <title>Huge and variable diversity of episymbiotic CPR bacteria and DPANN archaea in groundwater ecosystems.</title>
        <authorList>
            <person name="He C.Y."/>
            <person name="Keren R."/>
            <person name="Whittaker M."/>
            <person name="Farag I.F."/>
            <person name="Doudna J."/>
            <person name="Cate J.H.D."/>
            <person name="Banfield J.F."/>
        </authorList>
    </citation>
    <scope>NUCLEOTIDE SEQUENCE</scope>
    <source>
        <strain evidence="3">NC_groundwater_1813_Pr3_B-0.1um_71_17</strain>
    </source>
</reference>